<gene>
    <name evidence="2" type="ORF">HK097_010663</name>
</gene>
<dbReference type="Proteomes" id="UP001212841">
    <property type="component" value="Unassembled WGS sequence"/>
</dbReference>
<name>A0AAD5SHZ5_9FUNG</name>
<evidence type="ECO:0000313" key="3">
    <source>
        <dbReference type="Proteomes" id="UP001212841"/>
    </source>
</evidence>
<proteinExistence type="predicted"/>
<keyword evidence="1" id="KW-0812">Transmembrane</keyword>
<evidence type="ECO:0000256" key="1">
    <source>
        <dbReference type="SAM" id="Phobius"/>
    </source>
</evidence>
<sequence length="155" mass="16620">MAPNVPYEVTFNFLHQPGTLPVDLPPDITNFYKLTKTLLNELKDNAINPLPSADRLYVYVEEGGAKRKISVGDFAGGKTLETLVGDNRHLIIETGWYALSVSVIGIFVVLLFRAWAGGAEGWFPLPGKAAGWGQAAWTAGGDAANVVFAAALMSV</sequence>
<feature type="transmembrane region" description="Helical" evidence="1">
    <location>
        <begin position="96"/>
        <end position="116"/>
    </location>
</feature>
<keyword evidence="1" id="KW-1133">Transmembrane helix</keyword>
<reference evidence="2" key="1">
    <citation type="submission" date="2020-05" db="EMBL/GenBank/DDBJ databases">
        <title>Phylogenomic resolution of chytrid fungi.</title>
        <authorList>
            <person name="Stajich J.E."/>
            <person name="Amses K."/>
            <person name="Simmons R."/>
            <person name="Seto K."/>
            <person name="Myers J."/>
            <person name="Bonds A."/>
            <person name="Quandt C.A."/>
            <person name="Barry K."/>
            <person name="Liu P."/>
            <person name="Grigoriev I."/>
            <person name="Longcore J.E."/>
            <person name="James T.Y."/>
        </authorList>
    </citation>
    <scope>NUCLEOTIDE SEQUENCE</scope>
    <source>
        <strain evidence="2">JEL0318</strain>
    </source>
</reference>
<evidence type="ECO:0000313" key="2">
    <source>
        <dbReference type="EMBL" id="KAJ3055387.1"/>
    </source>
</evidence>
<comment type="caution">
    <text evidence="2">The sequence shown here is derived from an EMBL/GenBank/DDBJ whole genome shotgun (WGS) entry which is preliminary data.</text>
</comment>
<dbReference type="AlphaFoldDB" id="A0AAD5SHZ5"/>
<accession>A0AAD5SHZ5</accession>
<protein>
    <submittedName>
        <fullName evidence="2">Uncharacterized protein</fullName>
    </submittedName>
</protein>
<keyword evidence="3" id="KW-1185">Reference proteome</keyword>
<keyword evidence="1" id="KW-0472">Membrane</keyword>
<organism evidence="2 3">
    <name type="scientific">Rhizophlyctis rosea</name>
    <dbReference type="NCBI Taxonomy" id="64517"/>
    <lineage>
        <taxon>Eukaryota</taxon>
        <taxon>Fungi</taxon>
        <taxon>Fungi incertae sedis</taxon>
        <taxon>Chytridiomycota</taxon>
        <taxon>Chytridiomycota incertae sedis</taxon>
        <taxon>Chytridiomycetes</taxon>
        <taxon>Rhizophlyctidales</taxon>
        <taxon>Rhizophlyctidaceae</taxon>
        <taxon>Rhizophlyctis</taxon>
    </lineage>
</organism>
<dbReference type="EMBL" id="JADGJD010000081">
    <property type="protein sequence ID" value="KAJ3055387.1"/>
    <property type="molecule type" value="Genomic_DNA"/>
</dbReference>